<comment type="function">
    <text evidence="11">Involved in the biosynthesis of isoprenoids. Catalyzes the 1,3-allylic rearrangement of the homoallylic substrate isopentenyl (IPP) to its allylic isomer, dimethylallyl diphosphate (DMAPP).</text>
</comment>
<accession>A0ABY4P786</accession>
<dbReference type="HAMAP" id="MF_00354">
    <property type="entry name" value="Idi_2"/>
    <property type="match status" value="1"/>
</dbReference>
<feature type="binding site" evidence="11">
    <location>
        <position position="216"/>
    </location>
    <ligand>
        <name>FMN</name>
        <dbReference type="ChEBI" id="CHEBI:58210"/>
    </ligand>
</feature>
<dbReference type="NCBIfam" id="TIGR02151">
    <property type="entry name" value="IPP_isom_2"/>
    <property type="match status" value="1"/>
</dbReference>
<keyword evidence="8 11" id="KW-0414">Isoprene biosynthesis</keyword>
<organism evidence="13 14">
    <name type="scientific">Bombilactobacillus folatiphilus</name>
    <dbReference type="NCBI Taxonomy" id="2923362"/>
    <lineage>
        <taxon>Bacteria</taxon>
        <taxon>Bacillati</taxon>
        <taxon>Bacillota</taxon>
        <taxon>Bacilli</taxon>
        <taxon>Lactobacillales</taxon>
        <taxon>Lactobacillaceae</taxon>
        <taxon>Bombilactobacillus</taxon>
    </lineage>
</organism>
<evidence type="ECO:0000256" key="8">
    <source>
        <dbReference type="ARBA" id="ARBA00023229"/>
    </source>
</evidence>
<dbReference type="InterPro" id="IPR011179">
    <property type="entry name" value="IPdP_isomerase"/>
</dbReference>
<feature type="binding site" evidence="11">
    <location>
        <begin position="288"/>
        <end position="289"/>
    </location>
    <ligand>
        <name>FMN</name>
        <dbReference type="ChEBI" id="CHEBI:58210"/>
    </ligand>
</feature>
<feature type="binding site" evidence="11">
    <location>
        <position position="161"/>
    </location>
    <ligand>
        <name>Mg(2+)</name>
        <dbReference type="ChEBI" id="CHEBI:18420"/>
    </ligand>
</feature>
<evidence type="ECO:0000256" key="11">
    <source>
        <dbReference type="HAMAP-Rule" id="MF_00354"/>
    </source>
</evidence>
<keyword evidence="6 11" id="KW-0460">Magnesium</keyword>
<dbReference type="CDD" id="cd02811">
    <property type="entry name" value="IDI-2_FMN"/>
    <property type="match status" value="1"/>
</dbReference>
<dbReference type="Gene3D" id="3.20.20.70">
    <property type="entry name" value="Aldolase class I"/>
    <property type="match status" value="1"/>
</dbReference>
<comment type="catalytic activity">
    <reaction evidence="11">
        <text>isopentenyl diphosphate = dimethylallyl diphosphate</text>
        <dbReference type="Rhea" id="RHEA:23284"/>
        <dbReference type="ChEBI" id="CHEBI:57623"/>
        <dbReference type="ChEBI" id="CHEBI:128769"/>
        <dbReference type="EC" id="5.3.3.2"/>
    </reaction>
</comment>
<protein>
    <recommendedName>
        <fullName evidence="11">Isopentenyl-diphosphate delta-isomerase</fullName>
        <shortName evidence="11">IPP isomerase</shortName>
        <ecNumber evidence="11">5.3.3.2</ecNumber>
    </recommendedName>
    <alternativeName>
        <fullName evidence="11">Isopentenyl diphosphate:dimethylallyl diphosphate isomerase</fullName>
    </alternativeName>
    <alternativeName>
        <fullName evidence="11">Isopentenyl pyrophosphate isomerase</fullName>
    </alternativeName>
    <alternativeName>
        <fullName evidence="11">Type 2 isopentenyl diphosphate isomerase</fullName>
        <shortName evidence="11">IDI-2</shortName>
    </alternativeName>
</protein>
<evidence type="ECO:0000259" key="12">
    <source>
        <dbReference type="Pfam" id="PF01070"/>
    </source>
</evidence>
<dbReference type="Proteomes" id="UP000831495">
    <property type="component" value="Chromosome"/>
</dbReference>
<dbReference type="InterPro" id="IPR013785">
    <property type="entry name" value="Aldolase_TIM"/>
</dbReference>
<keyword evidence="7 11" id="KW-0521">NADP</keyword>
<dbReference type="InterPro" id="IPR000262">
    <property type="entry name" value="FMN-dep_DH"/>
</dbReference>
<reference evidence="13" key="1">
    <citation type="journal article" date="2022" name="Int. J. Syst. Evol. Microbiol.">
        <title>Apilactobacillus apisilvae sp. nov., Nicolia spurrieriana gen. nov. sp. nov., Bombilactobacillus folatiphilus sp. nov. and Bombilactobacillus thymidiniphilus sp. nov., four new lactic acid bacterial isolates from stingless bees Tetragonula carbonaria and Austroplebeia australis.</title>
        <authorList>
            <person name="Oliphant S.A."/>
            <person name="Watson-Haigh N.S."/>
            <person name="Sumby K.M."/>
            <person name="Gardner J."/>
            <person name="Groom S."/>
            <person name="Jiranek V."/>
        </authorList>
    </citation>
    <scope>NUCLEOTIDE SEQUENCE</scope>
    <source>
        <strain evidence="13">SG4_D2</strain>
    </source>
</reference>
<evidence type="ECO:0000256" key="3">
    <source>
        <dbReference type="ARBA" id="ARBA00022630"/>
    </source>
</evidence>
<comment type="cofactor">
    <cofactor evidence="1 11">
        <name>FMN</name>
        <dbReference type="ChEBI" id="CHEBI:58210"/>
    </cofactor>
</comment>
<keyword evidence="4 11" id="KW-0288">FMN</keyword>
<proteinExistence type="inferred from homology"/>
<feature type="binding site" evidence="11">
    <location>
        <position position="160"/>
    </location>
    <ligand>
        <name>substrate</name>
    </ligand>
</feature>
<evidence type="ECO:0000256" key="5">
    <source>
        <dbReference type="ARBA" id="ARBA00022723"/>
    </source>
</evidence>
<evidence type="ECO:0000313" key="13">
    <source>
        <dbReference type="EMBL" id="UQS81503.1"/>
    </source>
</evidence>
<evidence type="ECO:0000256" key="4">
    <source>
        <dbReference type="ARBA" id="ARBA00022643"/>
    </source>
</evidence>
<dbReference type="PIRSF" id="PIRSF003314">
    <property type="entry name" value="IPP_isomerase"/>
    <property type="match status" value="1"/>
</dbReference>
<dbReference type="PANTHER" id="PTHR43665">
    <property type="entry name" value="ISOPENTENYL-DIPHOSPHATE DELTA-ISOMERASE"/>
    <property type="match status" value="1"/>
</dbReference>
<feature type="domain" description="FMN-dependent dehydrogenase" evidence="12">
    <location>
        <begin position="128"/>
        <end position="331"/>
    </location>
</feature>
<keyword evidence="14" id="KW-1185">Reference proteome</keyword>
<comment type="subunit">
    <text evidence="10 11">Homooctamer. Dimer of tetramers.</text>
</comment>
<evidence type="ECO:0000256" key="10">
    <source>
        <dbReference type="ARBA" id="ARBA00025810"/>
    </source>
</evidence>
<feature type="binding site" evidence="11">
    <location>
        <begin position="10"/>
        <end position="11"/>
    </location>
    <ligand>
        <name>substrate</name>
    </ligand>
</feature>
<comment type="caution">
    <text evidence="11">Lacks conserved residue(s) required for the propagation of feature annotation.</text>
</comment>
<evidence type="ECO:0000256" key="2">
    <source>
        <dbReference type="ARBA" id="ARBA00022490"/>
    </source>
</evidence>
<evidence type="ECO:0000256" key="7">
    <source>
        <dbReference type="ARBA" id="ARBA00022857"/>
    </source>
</evidence>
<name>A0ABY4P786_9LACO</name>
<comment type="cofactor">
    <cofactor evidence="11">
        <name>NADPH</name>
        <dbReference type="ChEBI" id="CHEBI:57783"/>
    </cofactor>
</comment>
<sequence length="355" mass="39818">MPKQPLDWQRKNEHIFLSEKFYQESNSEFNQLQILAKSIPDTSTSQINIQFQWQDQLPIMSAPIYINAMTGGAPQVTEVNSQLSKVAKALNIPLAVGSMSNYLRYPQEMIIKNSYQIVRQNNPHGLLFANVSAQTPWAKAQQAVDLIQADFLQVHLNAAQEIVMSEGEVDFNWSQNLQTIIQNVNVPVIIKEVGCGMTSQTVQHLQDLGATIIDISGRGGTNFVQIENERNHSLDYSFLNDWGLTTLESLIDIEPQNLPITILASGGIRTPLDAIKCLILGAKAVGIAAPVLHSLKHQGLQQTIINGQKWLQQFTDLMTLLGCHNLQQLSQINYRFKGDLWSFYQQKYCTKKAGK</sequence>
<comment type="cofactor">
    <cofactor evidence="11">
        <name>Mg(2+)</name>
        <dbReference type="ChEBI" id="CHEBI:18420"/>
    </cofactor>
</comment>
<feature type="binding site" evidence="11">
    <location>
        <begin position="267"/>
        <end position="269"/>
    </location>
    <ligand>
        <name>FMN</name>
        <dbReference type="ChEBI" id="CHEBI:58210"/>
    </ligand>
</feature>
<evidence type="ECO:0000256" key="9">
    <source>
        <dbReference type="ARBA" id="ARBA00023235"/>
    </source>
</evidence>
<dbReference type="PANTHER" id="PTHR43665:SF1">
    <property type="entry name" value="ISOPENTENYL-DIPHOSPHATE DELTA-ISOMERASE"/>
    <property type="match status" value="1"/>
</dbReference>
<feature type="binding site" evidence="11">
    <location>
        <position position="221"/>
    </location>
    <ligand>
        <name>FMN</name>
        <dbReference type="ChEBI" id="CHEBI:58210"/>
    </ligand>
</feature>
<feature type="binding site" evidence="11">
    <location>
        <position position="130"/>
    </location>
    <ligand>
        <name>FMN</name>
        <dbReference type="ChEBI" id="CHEBI:58210"/>
    </ligand>
</feature>
<keyword evidence="3 11" id="KW-0285">Flavoprotein</keyword>
<dbReference type="RefSeq" id="WP_249513774.1">
    <property type="nucleotide sequence ID" value="NZ_CP093366.1"/>
</dbReference>
<gene>
    <name evidence="11 13" type="primary">fni</name>
    <name evidence="13" type="ORF">MOO45_04575</name>
</gene>
<comment type="subcellular location">
    <subcellularLocation>
        <location evidence="11">Cytoplasm</location>
    </subcellularLocation>
</comment>
<dbReference type="Pfam" id="PF01070">
    <property type="entry name" value="FMN_dh"/>
    <property type="match status" value="1"/>
</dbReference>
<feature type="binding site" evidence="11">
    <location>
        <position position="98"/>
    </location>
    <ligand>
        <name>FMN</name>
        <dbReference type="ChEBI" id="CHEBI:58210"/>
    </ligand>
</feature>
<dbReference type="EC" id="5.3.3.2" evidence="11"/>
<keyword evidence="2 11" id="KW-0963">Cytoplasm</keyword>
<feature type="binding site" evidence="11">
    <location>
        <begin position="68"/>
        <end position="70"/>
    </location>
    <ligand>
        <name>FMN</name>
        <dbReference type="ChEBI" id="CHEBI:58210"/>
    </ligand>
</feature>
<dbReference type="SUPFAM" id="SSF51395">
    <property type="entry name" value="FMN-linked oxidoreductases"/>
    <property type="match status" value="1"/>
</dbReference>
<comment type="similarity">
    <text evidence="11">Belongs to the IPP isomerase type 2 family.</text>
</comment>
<dbReference type="EMBL" id="CP093366">
    <property type="protein sequence ID" value="UQS81503.1"/>
    <property type="molecule type" value="Genomic_DNA"/>
</dbReference>
<dbReference type="GO" id="GO:0004452">
    <property type="term" value="F:isopentenyl-diphosphate delta-isomerase activity"/>
    <property type="evidence" value="ECO:0007669"/>
    <property type="project" value="UniProtKB-EC"/>
</dbReference>
<keyword evidence="9 11" id="KW-0413">Isomerase</keyword>
<feature type="binding site" evidence="11">
    <location>
        <position position="191"/>
    </location>
    <ligand>
        <name>FMN</name>
        <dbReference type="ChEBI" id="CHEBI:58210"/>
    </ligand>
</feature>
<keyword evidence="5 11" id="KW-0479">Metal-binding</keyword>
<evidence type="ECO:0000313" key="14">
    <source>
        <dbReference type="Proteomes" id="UP000831495"/>
    </source>
</evidence>
<evidence type="ECO:0000256" key="1">
    <source>
        <dbReference type="ARBA" id="ARBA00001917"/>
    </source>
</evidence>
<evidence type="ECO:0000256" key="6">
    <source>
        <dbReference type="ARBA" id="ARBA00022842"/>
    </source>
</evidence>